<accession>A0ABT0R178</accession>
<keyword evidence="3" id="KW-1185">Reference proteome</keyword>
<dbReference type="Gene3D" id="3.40.50.10400">
    <property type="entry name" value="Hypothetical protein PA1492"/>
    <property type="match status" value="1"/>
</dbReference>
<dbReference type="RefSeq" id="WP_249737762.1">
    <property type="nucleotide sequence ID" value="NZ_JAKNCJ010000004.1"/>
</dbReference>
<sequence length="120" mass="13428">MAHDRTPDAQVLRRVVIESPFAATAEHTVDDHVQYARRCVRDTLHRGEAPIASHLLHTQPGILDDDILEERALGMEAGWAWIAAADAVIVYEDMGISPGMQRGIERAERAGVPVERRRIR</sequence>
<protein>
    <recommendedName>
        <fullName evidence="1">DUF7768 domain-containing protein</fullName>
    </recommendedName>
</protein>
<evidence type="ECO:0000313" key="2">
    <source>
        <dbReference type="EMBL" id="MCL6423688.1"/>
    </source>
</evidence>
<name>A0ABT0R178_9MICO</name>
<evidence type="ECO:0000313" key="3">
    <source>
        <dbReference type="Proteomes" id="UP001203761"/>
    </source>
</evidence>
<dbReference type="InterPro" id="IPR056670">
    <property type="entry name" value="DUF7768"/>
</dbReference>
<dbReference type="Pfam" id="PF24963">
    <property type="entry name" value="DUF7768"/>
    <property type="match status" value="1"/>
</dbReference>
<proteinExistence type="predicted"/>
<dbReference type="EMBL" id="JAKNCJ010000004">
    <property type="protein sequence ID" value="MCL6423688.1"/>
    <property type="molecule type" value="Genomic_DNA"/>
</dbReference>
<gene>
    <name evidence="2" type="ORF">Bequi_09860</name>
</gene>
<comment type="caution">
    <text evidence="2">The sequence shown here is derived from an EMBL/GenBank/DDBJ whole genome shotgun (WGS) entry which is preliminary data.</text>
</comment>
<feature type="domain" description="DUF7768" evidence="1">
    <location>
        <begin position="14"/>
        <end position="116"/>
    </location>
</feature>
<evidence type="ECO:0000259" key="1">
    <source>
        <dbReference type="Pfam" id="PF24963"/>
    </source>
</evidence>
<dbReference type="Proteomes" id="UP001203761">
    <property type="component" value="Unassembled WGS sequence"/>
</dbReference>
<reference evidence="2" key="1">
    <citation type="submission" date="2022-02" db="EMBL/GenBank/DDBJ databases">
        <authorList>
            <person name="Lee M."/>
            <person name="Kim S.-J."/>
            <person name="Jung M.-Y."/>
        </authorList>
    </citation>
    <scope>NUCLEOTIDE SEQUENCE</scope>
    <source>
        <strain evidence="2">JHP9</strain>
    </source>
</reference>
<organism evidence="2 3">
    <name type="scientific">Brachybacterium equifaecis</name>
    <dbReference type="NCBI Taxonomy" id="2910770"/>
    <lineage>
        <taxon>Bacteria</taxon>
        <taxon>Bacillati</taxon>
        <taxon>Actinomycetota</taxon>
        <taxon>Actinomycetes</taxon>
        <taxon>Micrococcales</taxon>
        <taxon>Dermabacteraceae</taxon>
        <taxon>Brachybacterium</taxon>
    </lineage>
</organism>